<dbReference type="InterPro" id="IPR036890">
    <property type="entry name" value="HATPase_C_sf"/>
</dbReference>
<dbReference type="Gene3D" id="1.10.287.130">
    <property type="match status" value="1"/>
</dbReference>
<dbReference type="InterPro" id="IPR011006">
    <property type="entry name" value="CheY-like_superfamily"/>
</dbReference>
<dbReference type="PANTHER" id="PTHR45339">
    <property type="entry name" value="HYBRID SIGNAL TRANSDUCTION HISTIDINE KINASE J"/>
    <property type="match status" value="1"/>
</dbReference>
<feature type="modified residue" description="4-aspartylphosphate" evidence="4">
    <location>
        <position position="58"/>
    </location>
</feature>
<sequence>MDRTNYPVNLLLVDDQIANLEVIASALDGQGINVYVCSAPKQAWKQCVDHQITIALIDVHMPEIDGYELLAMIKGHPLTSHILVVLITGRSMMSNDIIKGLDLGAVDYLFKPLDLYILNAKVKSLVSLIRYQLEVEESRANKENFLANMSHEIRTPLNSIIGLIYMLRNTNLDSEQSELLGLMNYTSTTLLGIVNDVLESSKIDAGKMRISLAKTNTHSLIKNVCEMLAPLATEKRLALNYKVADDVPVDLLADGLRLNQVLLNLINNAIKFTEAGSVNVNVKKLERRGDRVLLLFTVADTGIGIPAAAIKSIFERFEQVEDRSWQQFGGTGLGLSIVKKIIELMAGTFEIDSKVGHGTEFNFKIWFTLAQEMPAGLPVSKGDALPEFEQIRLLLVDDNMINLRFVKAILEKWKIKVDLAKNGEEAFEKVKNNCYDVLLMDIHMPVMGGYETTRKIRSELKSPKSYVPVICFSASITENEKFMALEAGVNDFIGKPFEPADLHEKISALVVHRKSVNESSINVV</sequence>
<dbReference type="GO" id="GO:0000155">
    <property type="term" value="F:phosphorelay sensor kinase activity"/>
    <property type="evidence" value="ECO:0007669"/>
    <property type="project" value="InterPro"/>
</dbReference>
<keyword evidence="8" id="KW-1185">Reference proteome</keyword>
<evidence type="ECO:0000256" key="2">
    <source>
        <dbReference type="ARBA" id="ARBA00012438"/>
    </source>
</evidence>
<name>A0A934ULZ8_9SPHI</name>
<evidence type="ECO:0000256" key="3">
    <source>
        <dbReference type="ARBA" id="ARBA00022553"/>
    </source>
</evidence>
<dbReference type="SUPFAM" id="SSF52172">
    <property type="entry name" value="CheY-like"/>
    <property type="match status" value="2"/>
</dbReference>
<evidence type="ECO:0000259" key="5">
    <source>
        <dbReference type="PROSITE" id="PS50109"/>
    </source>
</evidence>
<dbReference type="InterPro" id="IPR003594">
    <property type="entry name" value="HATPase_dom"/>
</dbReference>
<dbReference type="SUPFAM" id="SSF55874">
    <property type="entry name" value="ATPase domain of HSP90 chaperone/DNA topoisomerase II/histidine kinase"/>
    <property type="match status" value="1"/>
</dbReference>
<gene>
    <name evidence="7" type="ORF">I5M19_04175</name>
</gene>
<dbReference type="InterPro" id="IPR004358">
    <property type="entry name" value="Sig_transdc_His_kin-like_C"/>
</dbReference>
<accession>A0A934ULZ8</accession>
<evidence type="ECO:0000259" key="6">
    <source>
        <dbReference type="PROSITE" id="PS50110"/>
    </source>
</evidence>
<reference evidence="7" key="1">
    <citation type="submission" date="2020-12" db="EMBL/GenBank/DDBJ databases">
        <title>Bacterial novel species Mucilaginibacter sp. SD-g isolated from soil.</title>
        <authorList>
            <person name="Jung H.-Y."/>
        </authorList>
    </citation>
    <scope>NUCLEOTIDE SEQUENCE</scope>
    <source>
        <strain evidence="7">SD-g</strain>
    </source>
</reference>
<dbReference type="Proteomes" id="UP000613193">
    <property type="component" value="Unassembled WGS sequence"/>
</dbReference>
<dbReference type="SMART" id="SM00387">
    <property type="entry name" value="HATPase_c"/>
    <property type="match status" value="1"/>
</dbReference>
<evidence type="ECO:0000313" key="7">
    <source>
        <dbReference type="EMBL" id="MBK0378490.1"/>
    </source>
</evidence>
<dbReference type="CDD" id="cd00082">
    <property type="entry name" value="HisKA"/>
    <property type="match status" value="1"/>
</dbReference>
<dbReference type="PANTHER" id="PTHR45339:SF5">
    <property type="entry name" value="HISTIDINE KINASE"/>
    <property type="match status" value="1"/>
</dbReference>
<dbReference type="CDD" id="cd16922">
    <property type="entry name" value="HATPase_EvgS-ArcB-TorS-like"/>
    <property type="match status" value="1"/>
</dbReference>
<dbReference type="PROSITE" id="PS50110">
    <property type="entry name" value="RESPONSE_REGULATORY"/>
    <property type="match status" value="2"/>
</dbReference>
<dbReference type="Pfam" id="PF00072">
    <property type="entry name" value="Response_reg"/>
    <property type="match status" value="2"/>
</dbReference>
<evidence type="ECO:0000256" key="1">
    <source>
        <dbReference type="ARBA" id="ARBA00000085"/>
    </source>
</evidence>
<dbReference type="Gene3D" id="3.40.50.2300">
    <property type="match status" value="2"/>
</dbReference>
<dbReference type="InterPro" id="IPR005467">
    <property type="entry name" value="His_kinase_dom"/>
</dbReference>
<dbReference type="FunFam" id="3.30.565.10:FF:000010">
    <property type="entry name" value="Sensor histidine kinase RcsC"/>
    <property type="match status" value="1"/>
</dbReference>
<feature type="domain" description="Histidine kinase" evidence="5">
    <location>
        <begin position="148"/>
        <end position="369"/>
    </location>
</feature>
<dbReference type="Pfam" id="PF00512">
    <property type="entry name" value="HisKA"/>
    <property type="match status" value="1"/>
</dbReference>
<dbReference type="AlphaFoldDB" id="A0A934ULZ8"/>
<dbReference type="PROSITE" id="PS50109">
    <property type="entry name" value="HIS_KIN"/>
    <property type="match status" value="1"/>
</dbReference>
<dbReference type="Pfam" id="PF02518">
    <property type="entry name" value="HATPase_c"/>
    <property type="match status" value="1"/>
</dbReference>
<dbReference type="SMART" id="SM00448">
    <property type="entry name" value="REC"/>
    <property type="match status" value="2"/>
</dbReference>
<dbReference type="Gene3D" id="3.30.565.10">
    <property type="entry name" value="Histidine kinase-like ATPase, C-terminal domain"/>
    <property type="match status" value="1"/>
</dbReference>
<dbReference type="SMART" id="SM00388">
    <property type="entry name" value="HisKA"/>
    <property type="match status" value="1"/>
</dbReference>
<dbReference type="RefSeq" id="WP_200064329.1">
    <property type="nucleotide sequence ID" value="NZ_JAEHFW010000001.1"/>
</dbReference>
<feature type="modified residue" description="4-aspartylphosphate" evidence="4">
    <location>
        <position position="441"/>
    </location>
</feature>
<organism evidence="7 8">
    <name type="scientific">Mucilaginibacter segetis</name>
    <dbReference type="NCBI Taxonomy" id="2793071"/>
    <lineage>
        <taxon>Bacteria</taxon>
        <taxon>Pseudomonadati</taxon>
        <taxon>Bacteroidota</taxon>
        <taxon>Sphingobacteriia</taxon>
        <taxon>Sphingobacteriales</taxon>
        <taxon>Sphingobacteriaceae</taxon>
        <taxon>Mucilaginibacter</taxon>
    </lineage>
</organism>
<dbReference type="InterPro" id="IPR003661">
    <property type="entry name" value="HisK_dim/P_dom"/>
</dbReference>
<feature type="domain" description="Response regulatory" evidence="6">
    <location>
        <begin position="392"/>
        <end position="510"/>
    </location>
</feature>
<dbReference type="InterPro" id="IPR001789">
    <property type="entry name" value="Sig_transdc_resp-reg_receiver"/>
</dbReference>
<feature type="domain" description="Response regulatory" evidence="6">
    <location>
        <begin position="9"/>
        <end position="126"/>
    </location>
</feature>
<proteinExistence type="predicted"/>
<comment type="catalytic activity">
    <reaction evidence="1">
        <text>ATP + protein L-histidine = ADP + protein N-phospho-L-histidine.</text>
        <dbReference type="EC" id="2.7.13.3"/>
    </reaction>
</comment>
<protein>
    <recommendedName>
        <fullName evidence="2">histidine kinase</fullName>
        <ecNumber evidence="2">2.7.13.3</ecNumber>
    </recommendedName>
</protein>
<comment type="caution">
    <text evidence="7">The sequence shown here is derived from an EMBL/GenBank/DDBJ whole genome shotgun (WGS) entry which is preliminary data.</text>
</comment>
<keyword evidence="3 4" id="KW-0597">Phosphoprotein</keyword>
<evidence type="ECO:0000313" key="8">
    <source>
        <dbReference type="Proteomes" id="UP000613193"/>
    </source>
</evidence>
<dbReference type="CDD" id="cd17546">
    <property type="entry name" value="REC_hyHK_CKI1_RcsC-like"/>
    <property type="match status" value="1"/>
</dbReference>
<dbReference type="PRINTS" id="PR00344">
    <property type="entry name" value="BCTRLSENSOR"/>
</dbReference>
<dbReference type="EMBL" id="JAEHFW010000001">
    <property type="protein sequence ID" value="MBK0378490.1"/>
    <property type="molecule type" value="Genomic_DNA"/>
</dbReference>
<dbReference type="EC" id="2.7.13.3" evidence="2"/>
<evidence type="ECO:0000256" key="4">
    <source>
        <dbReference type="PROSITE-ProRule" id="PRU00169"/>
    </source>
</evidence>